<comment type="caution">
    <text evidence="7">The sequence shown here is derived from an EMBL/GenBank/DDBJ whole genome shotgun (WGS) entry which is preliminary data.</text>
</comment>
<dbReference type="InterPro" id="IPR037459">
    <property type="entry name" value="RhgT-like"/>
</dbReference>
<reference evidence="7 8" key="1">
    <citation type="submission" date="2020-07" db="EMBL/GenBank/DDBJ databases">
        <title>Sequencing the genomes of 1000 actinobacteria strains.</title>
        <authorList>
            <person name="Klenk H.-P."/>
        </authorList>
    </citation>
    <scope>NUCLEOTIDE SEQUENCE [LARGE SCALE GENOMIC DNA]</scope>
    <source>
        <strain evidence="7 8">DSM 42178</strain>
    </source>
</reference>
<sequence length="519" mass="55049">MGGTAEPATARRRGPNGFRTAFVGLCAAATTAAGLALPAAATAADAGADAPTVYIASDSTAQTYDSYYAPQTGWGQVIDQFFSDDVTIANHAIGGRSSRSFIEEGRLDAILDEIQPGDYLLVQFGHNDGTVSRPERYTPPEDYKEYLREDYIAGALARGATPVVVTPVSRRTFDVRTESYAPSFPAYEQKAIEVAAEENVPLIDLAASSRAFLDSIGDQEARSVFLHVPPGVYPNRPNGTIDDTHFQEYGATEVARLIAEDIAALDLPLSRYVDLPRTPRKPGRPAAPTAALVSHDGARLTWDAVPGAELYRVQARKKGDESSEFATIASSPIPLADLRGLAESTRYELRVLAVNARGESVPSPKLLVTTREADRRYDFGPAGAPLAEGYAEVTPETVHTPELGYGFTAPAGLTAGDSGPVADALARDYVVFPGGSHEFAVDVPNGTYAVTAYLGDAAATAARTGFILEGGDRGQVIPAHTQVAQHTFPLVQVRDGRLSVVLYGASAHLNGLELSRVGD</sequence>
<dbReference type="Gene3D" id="3.40.50.1110">
    <property type="entry name" value="SGNH hydrolase"/>
    <property type="match status" value="1"/>
</dbReference>
<dbReference type="InterPro" id="IPR013830">
    <property type="entry name" value="SGNH_hydro"/>
</dbReference>
<evidence type="ECO:0000256" key="3">
    <source>
        <dbReference type="ARBA" id="ARBA00023295"/>
    </source>
</evidence>
<protein>
    <recommendedName>
        <fullName evidence="6">Fibronectin type-III domain-containing protein</fullName>
    </recommendedName>
</protein>
<comment type="similarity">
    <text evidence="1">Belongs to the 'GDSL' lipolytic enzyme family.</text>
</comment>
<accession>A0A853A096</accession>
<dbReference type="InterPro" id="IPR036514">
    <property type="entry name" value="SGNH_hydro_sf"/>
</dbReference>
<dbReference type="SUPFAM" id="SSF49785">
    <property type="entry name" value="Galactose-binding domain-like"/>
    <property type="match status" value="1"/>
</dbReference>
<dbReference type="InterPro" id="IPR003961">
    <property type="entry name" value="FN3_dom"/>
</dbReference>
<dbReference type="SUPFAM" id="SSF49265">
    <property type="entry name" value="Fibronectin type III"/>
    <property type="match status" value="1"/>
</dbReference>
<dbReference type="Pfam" id="PF13472">
    <property type="entry name" value="Lipase_GDSL_2"/>
    <property type="match status" value="1"/>
</dbReference>
<dbReference type="InterPro" id="IPR036116">
    <property type="entry name" value="FN3_sf"/>
</dbReference>
<feature type="signal peptide" evidence="5">
    <location>
        <begin position="1"/>
        <end position="43"/>
    </location>
</feature>
<feature type="chain" id="PRO_5033038541" description="Fibronectin type-III domain-containing protein" evidence="5">
    <location>
        <begin position="44"/>
        <end position="519"/>
    </location>
</feature>
<evidence type="ECO:0000256" key="4">
    <source>
        <dbReference type="ARBA" id="ARBA00023326"/>
    </source>
</evidence>
<dbReference type="InterPro" id="IPR008979">
    <property type="entry name" value="Galactose-bd-like_sf"/>
</dbReference>
<dbReference type="Gene3D" id="2.60.40.10">
    <property type="entry name" value="Immunoglobulins"/>
    <property type="match status" value="1"/>
</dbReference>
<dbReference type="AlphaFoldDB" id="A0A853A096"/>
<keyword evidence="2" id="KW-0378">Hydrolase</keyword>
<evidence type="ECO:0000256" key="5">
    <source>
        <dbReference type="SAM" id="SignalP"/>
    </source>
</evidence>
<dbReference type="PANTHER" id="PTHR43695">
    <property type="entry name" value="PUTATIVE (AFU_ORTHOLOGUE AFUA_2G17250)-RELATED"/>
    <property type="match status" value="1"/>
</dbReference>
<keyword evidence="4" id="KW-0624">Polysaccharide degradation</keyword>
<evidence type="ECO:0000259" key="6">
    <source>
        <dbReference type="PROSITE" id="PS50853"/>
    </source>
</evidence>
<evidence type="ECO:0000256" key="1">
    <source>
        <dbReference type="ARBA" id="ARBA00008668"/>
    </source>
</evidence>
<dbReference type="EMBL" id="JACBZD010000001">
    <property type="protein sequence ID" value="NYI03942.1"/>
    <property type="molecule type" value="Genomic_DNA"/>
</dbReference>
<dbReference type="CDD" id="cd01821">
    <property type="entry name" value="Rhamnogalacturan_acetylesterase_like"/>
    <property type="match status" value="1"/>
</dbReference>
<dbReference type="GO" id="GO:0000272">
    <property type="term" value="P:polysaccharide catabolic process"/>
    <property type="evidence" value="ECO:0007669"/>
    <property type="project" value="UniProtKB-KW"/>
</dbReference>
<dbReference type="PROSITE" id="PS50853">
    <property type="entry name" value="FN3"/>
    <property type="match status" value="1"/>
</dbReference>
<dbReference type="InterPro" id="IPR049033">
    <property type="entry name" value="AGA-YXIM_GBD"/>
</dbReference>
<feature type="domain" description="Fibronectin type-III" evidence="6">
    <location>
        <begin position="284"/>
        <end position="373"/>
    </location>
</feature>
<dbReference type="CDD" id="cd00063">
    <property type="entry name" value="FN3"/>
    <property type="match status" value="1"/>
</dbReference>
<gene>
    <name evidence="7" type="ORF">FHU37_000885</name>
</gene>
<dbReference type="GO" id="GO:0016798">
    <property type="term" value="F:hydrolase activity, acting on glycosyl bonds"/>
    <property type="evidence" value="ECO:0007669"/>
    <property type="project" value="UniProtKB-KW"/>
</dbReference>
<dbReference type="Proteomes" id="UP000567795">
    <property type="component" value="Unassembled WGS sequence"/>
</dbReference>
<dbReference type="Gene3D" id="2.60.120.430">
    <property type="entry name" value="Galactose-binding lectin"/>
    <property type="match status" value="1"/>
</dbReference>
<dbReference type="SUPFAM" id="SSF52266">
    <property type="entry name" value="SGNH hydrolase"/>
    <property type="match status" value="1"/>
</dbReference>
<evidence type="ECO:0000313" key="8">
    <source>
        <dbReference type="Proteomes" id="UP000567795"/>
    </source>
</evidence>
<dbReference type="PANTHER" id="PTHR43695:SF1">
    <property type="entry name" value="RHAMNOGALACTURONAN ACETYLESTERASE"/>
    <property type="match status" value="1"/>
</dbReference>
<dbReference type="Pfam" id="PF00041">
    <property type="entry name" value="fn3"/>
    <property type="match status" value="1"/>
</dbReference>
<dbReference type="SMART" id="SM00060">
    <property type="entry name" value="FN3"/>
    <property type="match status" value="1"/>
</dbReference>
<keyword evidence="5" id="KW-0732">Signal</keyword>
<dbReference type="Pfam" id="PF21254">
    <property type="entry name" value="AGA-YXIM_GBD"/>
    <property type="match status" value="1"/>
</dbReference>
<proteinExistence type="inferred from homology"/>
<evidence type="ECO:0000256" key="2">
    <source>
        <dbReference type="ARBA" id="ARBA00022801"/>
    </source>
</evidence>
<name>A0A853A096_9ACTN</name>
<dbReference type="RefSeq" id="WP_179812918.1">
    <property type="nucleotide sequence ID" value="NZ_JACBZD010000001.1"/>
</dbReference>
<keyword evidence="4" id="KW-0119">Carbohydrate metabolism</keyword>
<keyword evidence="3" id="KW-0326">Glycosidase</keyword>
<dbReference type="InterPro" id="IPR013783">
    <property type="entry name" value="Ig-like_fold"/>
</dbReference>
<keyword evidence="8" id="KW-1185">Reference proteome</keyword>
<evidence type="ECO:0000313" key="7">
    <source>
        <dbReference type="EMBL" id="NYI03942.1"/>
    </source>
</evidence>
<organism evidence="7 8">
    <name type="scientific">Allostreptomyces psammosilenae</name>
    <dbReference type="NCBI Taxonomy" id="1892865"/>
    <lineage>
        <taxon>Bacteria</taxon>
        <taxon>Bacillati</taxon>
        <taxon>Actinomycetota</taxon>
        <taxon>Actinomycetes</taxon>
        <taxon>Kitasatosporales</taxon>
        <taxon>Streptomycetaceae</taxon>
        <taxon>Allostreptomyces</taxon>
    </lineage>
</organism>